<evidence type="ECO:0000256" key="1">
    <source>
        <dbReference type="SAM" id="MobiDB-lite"/>
    </source>
</evidence>
<evidence type="ECO:0000313" key="3">
    <source>
        <dbReference type="Proteomes" id="UP000299102"/>
    </source>
</evidence>
<keyword evidence="3" id="KW-1185">Reference proteome</keyword>
<reference evidence="2 3" key="1">
    <citation type="journal article" date="2019" name="Commun. Biol.">
        <title>The bagworm genome reveals a unique fibroin gene that provides high tensile strength.</title>
        <authorList>
            <person name="Kono N."/>
            <person name="Nakamura H."/>
            <person name="Ohtoshi R."/>
            <person name="Tomita M."/>
            <person name="Numata K."/>
            <person name="Arakawa K."/>
        </authorList>
    </citation>
    <scope>NUCLEOTIDE SEQUENCE [LARGE SCALE GENOMIC DNA]</scope>
</reference>
<feature type="region of interest" description="Disordered" evidence="1">
    <location>
        <begin position="1"/>
        <end position="66"/>
    </location>
</feature>
<proteinExistence type="predicted"/>
<sequence>MWRATGRSPRAAASQSDRAGGRIKSAQSHGEKNSADTESFPHFHKSPAVRPDGARARRRPSGSGDG</sequence>
<organism evidence="2 3">
    <name type="scientific">Eumeta variegata</name>
    <name type="common">Bagworm moth</name>
    <name type="synonym">Eumeta japonica</name>
    <dbReference type="NCBI Taxonomy" id="151549"/>
    <lineage>
        <taxon>Eukaryota</taxon>
        <taxon>Metazoa</taxon>
        <taxon>Ecdysozoa</taxon>
        <taxon>Arthropoda</taxon>
        <taxon>Hexapoda</taxon>
        <taxon>Insecta</taxon>
        <taxon>Pterygota</taxon>
        <taxon>Neoptera</taxon>
        <taxon>Endopterygota</taxon>
        <taxon>Lepidoptera</taxon>
        <taxon>Glossata</taxon>
        <taxon>Ditrysia</taxon>
        <taxon>Tineoidea</taxon>
        <taxon>Psychidae</taxon>
        <taxon>Oiketicinae</taxon>
        <taxon>Eumeta</taxon>
    </lineage>
</organism>
<dbReference type="EMBL" id="BGZK01000395">
    <property type="protein sequence ID" value="GBP41230.1"/>
    <property type="molecule type" value="Genomic_DNA"/>
</dbReference>
<evidence type="ECO:0000313" key="2">
    <source>
        <dbReference type="EMBL" id="GBP41230.1"/>
    </source>
</evidence>
<dbReference type="Proteomes" id="UP000299102">
    <property type="component" value="Unassembled WGS sequence"/>
</dbReference>
<protein>
    <submittedName>
        <fullName evidence="2">Uncharacterized protein</fullName>
    </submittedName>
</protein>
<gene>
    <name evidence="2" type="ORF">EVAR_30668_1</name>
</gene>
<accession>A0A4C1VRS0</accession>
<comment type="caution">
    <text evidence="2">The sequence shown here is derived from an EMBL/GenBank/DDBJ whole genome shotgun (WGS) entry which is preliminary data.</text>
</comment>
<dbReference type="AlphaFoldDB" id="A0A4C1VRS0"/>
<name>A0A4C1VRS0_EUMVA</name>
<feature type="compositionally biased region" description="Basic and acidic residues" evidence="1">
    <location>
        <begin position="29"/>
        <end position="41"/>
    </location>
</feature>